<evidence type="ECO:0000259" key="1">
    <source>
        <dbReference type="PROSITE" id="PS50994"/>
    </source>
</evidence>
<sequence length="182" mass="20776">MPVNRIWAIDLTGKGDAQGAQHALLGIVDHGSRACLLLERIRDRSSLGLLLKIATTVHRYGCPKLIRTDNEAVFTSRTFRAGLALMGIRHQRTQVACPWQNGRIKRFFGTLKSKLDRWIVKDAAQLDTSLRLFRFWYNHVRPHRHLDGATPAEVWSRPGKGRGHEQWFEAWDGLLAGYYHPA</sequence>
<dbReference type="GO" id="GO:0015074">
    <property type="term" value="P:DNA integration"/>
    <property type="evidence" value="ECO:0007669"/>
    <property type="project" value="InterPro"/>
</dbReference>
<protein>
    <submittedName>
        <fullName evidence="2">Transposase</fullName>
    </submittedName>
</protein>
<keyword evidence="3" id="KW-1185">Reference proteome</keyword>
<feature type="domain" description="Integrase catalytic" evidence="1">
    <location>
        <begin position="1"/>
        <end position="159"/>
    </location>
</feature>
<dbReference type="Gene3D" id="3.30.420.10">
    <property type="entry name" value="Ribonuclease H-like superfamily/Ribonuclease H"/>
    <property type="match status" value="1"/>
</dbReference>
<dbReference type="EMBL" id="RJVO01000004">
    <property type="protein sequence ID" value="ROH89402.1"/>
    <property type="molecule type" value="Genomic_DNA"/>
</dbReference>
<dbReference type="SUPFAM" id="SSF53098">
    <property type="entry name" value="Ribonuclease H-like"/>
    <property type="match status" value="1"/>
</dbReference>
<dbReference type="RefSeq" id="WP_123211699.1">
    <property type="nucleotide sequence ID" value="NZ_RJVO01000004.1"/>
</dbReference>
<proteinExistence type="predicted"/>
<comment type="caution">
    <text evidence="2">The sequence shown here is derived from an EMBL/GenBank/DDBJ whole genome shotgun (WGS) entry which is preliminary data.</text>
</comment>
<reference evidence="2 3" key="1">
    <citation type="submission" date="2018-10" db="EMBL/GenBank/DDBJ databases">
        <authorList>
            <person name="Chen W.-M."/>
        </authorList>
    </citation>
    <scope>NUCLEOTIDE SEQUENCE [LARGE SCALE GENOMIC DNA]</scope>
    <source>
        <strain evidence="2 3">THS-13</strain>
    </source>
</reference>
<dbReference type="GO" id="GO:0003676">
    <property type="term" value="F:nucleic acid binding"/>
    <property type="evidence" value="ECO:0007669"/>
    <property type="project" value="InterPro"/>
</dbReference>
<dbReference type="InterPro" id="IPR012337">
    <property type="entry name" value="RNaseH-like_sf"/>
</dbReference>
<accession>A0A3N0V9R8</accession>
<dbReference type="PROSITE" id="PS50994">
    <property type="entry name" value="INTEGRASE"/>
    <property type="match status" value="1"/>
</dbReference>
<dbReference type="PANTHER" id="PTHR47515">
    <property type="entry name" value="LOW CALCIUM RESPONSE LOCUS PROTEIN T"/>
    <property type="match status" value="1"/>
</dbReference>
<dbReference type="Proteomes" id="UP000282106">
    <property type="component" value="Unassembled WGS sequence"/>
</dbReference>
<evidence type="ECO:0000313" key="2">
    <source>
        <dbReference type="EMBL" id="ROH89402.1"/>
    </source>
</evidence>
<evidence type="ECO:0000313" key="3">
    <source>
        <dbReference type="Proteomes" id="UP000282106"/>
    </source>
</evidence>
<dbReference type="PANTHER" id="PTHR47515:SF2">
    <property type="entry name" value="INTEGRASE CORE DOMAIN PROTEIN"/>
    <property type="match status" value="1"/>
</dbReference>
<dbReference type="InterPro" id="IPR001584">
    <property type="entry name" value="Integrase_cat-core"/>
</dbReference>
<gene>
    <name evidence="2" type="ORF">ED208_09665</name>
</gene>
<dbReference type="Pfam" id="PF13683">
    <property type="entry name" value="rve_3"/>
    <property type="match status" value="1"/>
</dbReference>
<dbReference type="AlphaFoldDB" id="A0A3N0V9R8"/>
<organism evidence="2 3">
    <name type="scientific">Stagnimonas aquatica</name>
    <dbReference type="NCBI Taxonomy" id="2689987"/>
    <lineage>
        <taxon>Bacteria</taxon>
        <taxon>Pseudomonadati</taxon>
        <taxon>Pseudomonadota</taxon>
        <taxon>Gammaproteobacteria</taxon>
        <taxon>Nevskiales</taxon>
        <taxon>Nevskiaceae</taxon>
        <taxon>Stagnimonas</taxon>
    </lineage>
</organism>
<dbReference type="InParanoid" id="A0A3N0V9R8"/>
<name>A0A3N0V9R8_9GAMM</name>
<dbReference type="InterPro" id="IPR036397">
    <property type="entry name" value="RNaseH_sf"/>
</dbReference>